<evidence type="ECO:0000313" key="7">
    <source>
        <dbReference type="Proteomes" id="UP000290848"/>
    </source>
</evidence>
<dbReference type="PRINTS" id="PR01466">
    <property type="entry name" value="ARGDEIMINASE"/>
</dbReference>
<sequence>MENSHFKLSVNSETATLRSLIIHSPDSGIGRVAPSKAQDWLFEDILHLDTVRRKEYDYYVKILLYFLDPERIKGRLSFIDSPASKREFFKPSKQGFHASGKVIEFERLLCEILEQSDIRKKLTASVCAIEGCSYKLQQELINTSPSELSSIFISGSMPHGNMIFPPVPNLIFTRDIGITINNFILLNKPAKKARSRETLLARYIFFNHPLFREYGENILEIPDTVQYFLRPGEEHGEKTTIEGGDVMVVSPDHVLIGCSERTSASGASEAIKLLFDRDVVSKVTVVKIPHKRDFMHIDTLFTQVDKHTWVVLGSISSQQQHKGSEPVDYLSEKRNKEKPEIFQFEKGKIDTPRMYNCIEDLLTDISKNDLNCTETPRFIYSGNNHFPFDVREQWTDSCNLLALRDGVVMGYDRNDKTVEAFRENGFSVIHAEQLVEKLEYDELSVEEIEKTLILMPSAELSRARGGFHCMSMPLLRES</sequence>
<evidence type="ECO:0000313" key="6">
    <source>
        <dbReference type="EMBL" id="RXF72188.1"/>
    </source>
</evidence>
<reference evidence="6 7" key="1">
    <citation type="submission" date="2018-12" db="EMBL/GenBank/DDBJ databases">
        <title>The Draft Genome Sequence of the Soil Bacterium Pedobacter tournemirensis R1.</title>
        <authorList>
            <person name="He J."/>
        </authorList>
    </citation>
    <scope>NUCLEOTIDE SEQUENCE [LARGE SCALE GENOMIC DNA]</scope>
    <source>
        <strain evidence="6 7">R1</strain>
    </source>
</reference>
<gene>
    <name evidence="6" type="ORF">EKH83_00225</name>
</gene>
<comment type="similarity">
    <text evidence="2">Belongs to the arginine deiminase family.</text>
</comment>
<dbReference type="EMBL" id="RXOC01000001">
    <property type="protein sequence ID" value="RXF72188.1"/>
    <property type="molecule type" value="Genomic_DNA"/>
</dbReference>
<keyword evidence="6" id="KW-0808">Transferase</keyword>
<dbReference type="GO" id="GO:0019546">
    <property type="term" value="P:L-arginine deiminase pathway"/>
    <property type="evidence" value="ECO:0007669"/>
    <property type="project" value="TreeGrafter"/>
</dbReference>
<dbReference type="AlphaFoldDB" id="A0A4Q0MFD7"/>
<dbReference type="GO" id="GO:0016990">
    <property type="term" value="F:arginine deiminase activity"/>
    <property type="evidence" value="ECO:0007669"/>
    <property type="project" value="UniProtKB-EC"/>
</dbReference>
<dbReference type="Gene3D" id="3.75.10.10">
    <property type="entry name" value="L-arginine/glycine Amidinotransferase, Chain A"/>
    <property type="match status" value="2"/>
</dbReference>
<evidence type="ECO:0000256" key="1">
    <source>
        <dbReference type="ARBA" id="ARBA00005213"/>
    </source>
</evidence>
<dbReference type="InterPro" id="IPR003876">
    <property type="entry name" value="Arg_deiminase"/>
</dbReference>
<keyword evidence="4" id="KW-0378">Hydrolase</keyword>
<comment type="caution">
    <text evidence="6">The sequence shown here is derived from an EMBL/GenBank/DDBJ whole genome shotgun (WGS) entry which is preliminary data.</text>
</comment>
<accession>A0A4Q0MFD7</accession>
<dbReference type="Proteomes" id="UP000290848">
    <property type="component" value="Unassembled WGS sequence"/>
</dbReference>
<evidence type="ECO:0000256" key="5">
    <source>
        <dbReference type="ARBA" id="ARBA00049429"/>
    </source>
</evidence>
<dbReference type="EC" id="3.5.3.6" evidence="3"/>
<name>A0A4Q0MFD7_9SPHI</name>
<comment type="catalytic activity">
    <reaction evidence="5">
        <text>L-arginine + H2O = L-citrulline + NH4(+)</text>
        <dbReference type="Rhea" id="RHEA:19597"/>
        <dbReference type="ChEBI" id="CHEBI:15377"/>
        <dbReference type="ChEBI" id="CHEBI:28938"/>
        <dbReference type="ChEBI" id="CHEBI:32682"/>
        <dbReference type="ChEBI" id="CHEBI:57743"/>
        <dbReference type="EC" id="3.5.3.6"/>
    </reaction>
</comment>
<evidence type="ECO:0000256" key="4">
    <source>
        <dbReference type="ARBA" id="ARBA00022801"/>
    </source>
</evidence>
<dbReference type="PANTHER" id="PTHR47271">
    <property type="entry name" value="ARGININE DEIMINASE"/>
    <property type="match status" value="1"/>
</dbReference>
<dbReference type="RefSeq" id="WP_128767373.1">
    <property type="nucleotide sequence ID" value="NZ_RXOC01000001.1"/>
</dbReference>
<dbReference type="Gene3D" id="1.10.3930.10">
    <property type="entry name" value="Arginine deiminase"/>
    <property type="match status" value="1"/>
</dbReference>
<dbReference type="Pfam" id="PF02274">
    <property type="entry name" value="ADI"/>
    <property type="match status" value="1"/>
</dbReference>
<organism evidence="6 7">
    <name type="scientific">Arcticibacter tournemirensis</name>
    <dbReference type="NCBI Taxonomy" id="699437"/>
    <lineage>
        <taxon>Bacteria</taxon>
        <taxon>Pseudomonadati</taxon>
        <taxon>Bacteroidota</taxon>
        <taxon>Sphingobacteriia</taxon>
        <taxon>Sphingobacteriales</taxon>
        <taxon>Sphingobacteriaceae</taxon>
        <taxon>Arcticibacter</taxon>
    </lineage>
</organism>
<comment type="pathway">
    <text evidence="1">Amino-acid degradation; L-arginine degradation via ADI pathway; carbamoyl phosphate from L-arginine: step 1/2.</text>
</comment>
<evidence type="ECO:0000256" key="3">
    <source>
        <dbReference type="ARBA" id="ARBA00012171"/>
    </source>
</evidence>
<protein>
    <recommendedName>
        <fullName evidence="3">arginine deiminase</fullName>
        <ecNumber evidence="3">3.5.3.6</ecNumber>
    </recommendedName>
</protein>
<evidence type="ECO:0000256" key="2">
    <source>
        <dbReference type="ARBA" id="ARBA00010206"/>
    </source>
</evidence>
<dbReference type="GO" id="GO:0016740">
    <property type="term" value="F:transferase activity"/>
    <property type="evidence" value="ECO:0007669"/>
    <property type="project" value="UniProtKB-KW"/>
</dbReference>
<dbReference type="SUPFAM" id="SSF55909">
    <property type="entry name" value="Pentein"/>
    <property type="match status" value="1"/>
</dbReference>
<proteinExistence type="inferred from homology"/>
<dbReference type="PANTHER" id="PTHR47271:SF2">
    <property type="entry name" value="ARGININE DEIMINASE"/>
    <property type="match status" value="1"/>
</dbReference>